<dbReference type="InterPro" id="IPR013216">
    <property type="entry name" value="Methyltransf_11"/>
</dbReference>
<gene>
    <name evidence="2" type="ORF">LCGC14_0487730</name>
</gene>
<sequence>MKLLLTALSSTDDIVQLEPTIEALYYQYENCELTLRTCLGYEPFFEHHPLIHKVIAFSEDEDPTLASDFDIHTEIPDIQRWTLKMPLVEKFAAAAGVTLLRKTPKIFLDEYPADENYVVLTRVSHNVPEWPVFTEPLHHAYETKEIATADDADDLRSILKTLAAATLVVGPDSWATQAAAALDCRVVMAMDLDREVERAPFNVVVVPGTKESILRAVEETLFEKRYPDYLNCGNAAEFIKCLAKKYMKAHFVDVGCSAWPIPNGIPVDMQNREVIEDAPDNHFAGLFSSHCLEHITEWAQELTLWHRVIRPGGAMVLYLPHPRAEVWHARTGSWVGKQHVWNPEPVTLVRFLKEVLGMNIVEYTSRRDPLWSFHIVARK</sequence>
<dbReference type="SUPFAM" id="SSF53756">
    <property type="entry name" value="UDP-Glycosyltransferase/glycogen phosphorylase"/>
    <property type="match status" value="1"/>
</dbReference>
<accession>A0A0F9VGE6</accession>
<dbReference type="GO" id="GO:0008757">
    <property type="term" value="F:S-adenosylmethionine-dependent methyltransferase activity"/>
    <property type="evidence" value="ECO:0007669"/>
    <property type="project" value="InterPro"/>
</dbReference>
<evidence type="ECO:0000259" key="1">
    <source>
        <dbReference type="Pfam" id="PF08241"/>
    </source>
</evidence>
<proteinExistence type="predicted"/>
<dbReference type="Gene3D" id="3.40.50.2000">
    <property type="entry name" value="Glycogen Phosphorylase B"/>
    <property type="match status" value="1"/>
</dbReference>
<comment type="caution">
    <text evidence="2">The sequence shown here is derived from an EMBL/GenBank/DDBJ whole genome shotgun (WGS) entry which is preliminary data.</text>
</comment>
<name>A0A0F9VGE6_9ZZZZ</name>
<dbReference type="AlphaFoldDB" id="A0A0F9VGE6"/>
<evidence type="ECO:0000313" key="2">
    <source>
        <dbReference type="EMBL" id="KKN64853.1"/>
    </source>
</evidence>
<feature type="domain" description="Methyltransferase type 11" evidence="1">
    <location>
        <begin position="277"/>
        <end position="316"/>
    </location>
</feature>
<organism evidence="2">
    <name type="scientific">marine sediment metagenome</name>
    <dbReference type="NCBI Taxonomy" id="412755"/>
    <lineage>
        <taxon>unclassified sequences</taxon>
        <taxon>metagenomes</taxon>
        <taxon>ecological metagenomes</taxon>
    </lineage>
</organism>
<dbReference type="Pfam" id="PF08241">
    <property type="entry name" value="Methyltransf_11"/>
    <property type="match status" value="1"/>
</dbReference>
<protein>
    <recommendedName>
        <fullName evidence="1">Methyltransferase type 11 domain-containing protein</fullName>
    </recommendedName>
</protein>
<dbReference type="InterPro" id="IPR029063">
    <property type="entry name" value="SAM-dependent_MTases_sf"/>
</dbReference>
<dbReference type="EMBL" id="LAZR01000542">
    <property type="protein sequence ID" value="KKN64853.1"/>
    <property type="molecule type" value="Genomic_DNA"/>
</dbReference>
<dbReference type="Gene3D" id="3.40.50.150">
    <property type="entry name" value="Vaccinia Virus protein VP39"/>
    <property type="match status" value="1"/>
</dbReference>
<reference evidence="2" key="1">
    <citation type="journal article" date="2015" name="Nature">
        <title>Complex archaea that bridge the gap between prokaryotes and eukaryotes.</title>
        <authorList>
            <person name="Spang A."/>
            <person name="Saw J.H."/>
            <person name="Jorgensen S.L."/>
            <person name="Zaremba-Niedzwiedzka K."/>
            <person name="Martijn J."/>
            <person name="Lind A.E."/>
            <person name="van Eijk R."/>
            <person name="Schleper C."/>
            <person name="Guy L."/>
            <person name="Ettema T.J."/>
        </authorList>
    </citation>
    <scope>NUCLEOTIDE SEQUENCE</scope>
</reference>
<dbReference type="SUPFAM" id="SSF53335">
    <property type="entry name" value="S-adenosyl-L-methionine-dependent methyltransferases"/>
    <property type="match status" value="1"/>
</dbReference>